<evidence type="ECO:0000256" key="10">
    <source>
        <dbReference type="ARBA" id="ARBA00022840"/>
    </source>
</evidence>
<dbReference type="PRINTS" id="PR00344">
    <property type="entry name" value="BCTRLSENSOR"/>
</dbReference>
<keyword evidence="10" id="KW-0067">ATP-binding</keyword>
<dbReference type="InterPro" id="IPR003661">
    <property type="entry name" value="HisK_dim/P_dom"/>
</dbReference>
<evidence type="ECO:0000256" key="13">
    <source>
        <dbReference type="ARBA" id="ARBA00023136"/>
    </source>
</evidence>
<evidence type="ECO:0000256" key="14">
    <source>
        <dbReference type="SAM" id="Phobius"/>
    </source>
</evidence>
<feature type="transmembrane region" description="Helical" evidence="14">
    <location>
        <begin position="256"/>
        <end position="286"/>
    </location>
</feature>
<evidence type="ECO:0000256" key="2">
    <source>
        <dbReference type="ARBA" id="ARBA00004651"/>
    </source>
</evidence>
<dbReference type="PANTHER" id="PTHR45528">
    <property type="entry name" value="SENSOR HISTIDINE KINASE CPXA"/>
    <property type="match status" value="1"/>
</dbReference>
<evidence type="ECO:0000256" key="8">
    <source>
        <dbReference type="ARBA" id="ARBA00022741"/>
    </source>
</evidence>
<accession>A0ABP3VVM7</accession>
<keyword evidence="11 14" id="KW-1133">Transmembrane helix</keyword>
<dbReference type="SMART" id="SM00387">
    <property type="entry name" value="HATPase_c"/>
    <property type="match status" value="1"/>
</dbReference>
<dbReference type="EC" id="2.7.13.3" evidence="3"/>
<gene>
    <name evidence="16" type="ORF">GCM10008908_04960</name>
</gene>
<comment type="subcellular location">
    <subcellularLocation>
        <location evidence="2">Cell membrane</location>
        <topology evidence="2">Multi-pass membrane protein</topology>
    </subcellularLocation>
</comment>
<name>A0ABP3VVM7_CLOSU</name>
<evidence type="ECO:0000313" key="17">
    <source>
        <dbReference type="Proteomes" id="UP001501047"/>
    </source>
</evidence>
<dbReference type="Gene3D" id="1.10.287.130">
    <property type="match status" value="1"/>
</dbReference>
<dbReference type="InterPro" id="IPR003594">
    <property type="entry name" value="HATPase_dom"/>
</dbReference>
<evidence type="ECO:0000256" key="4">
    <source>
        <dbReference type="ARBA" id="ARBA00022475"/>
    </source>
</evidence>
<dbReference type="PROSITE" id="PS50109">
    <property type="entry name" value="HIS_KIN"/>
    <property type="match status" value="1"/>
</dbReference>
<dbReference type="InterPro" id="IPR004358">
    <property type="entry name" value="Sig_transdc_His_kin-like_C"/>
</dbReference>
<reference evidence="17" key="1">
    <citation type="journal article" date="2019" name="Int. J. Syst. Evol. Microbiol.">
        <title>The Global Catalogue of Microorganisms (GCM) 10K type strain sequencing project: providing services to taxonomists for standard genome sequencing and annotation.</title>
        <authorList>
            <consortium name="The Broad Institute Genomics Platform"/>
            <consortium name="The Broad Institute Genome Sequencing Center for Infectious Disease"/>
            <person name="Wu L."/>
            <person name="Ma J."/>
        </authorList>
    </citation>
    <scope>NUCLEOTIDE SEQUENCE [LARGE SCALE GENOMIC DNA]</scope>
    <source>
        <strain evidence="17">JCM 1417</strain>
    </source>
</reference>
<evidence type="ECO:0000256" key="12">
    <source>
        <dbReference type="ARBA" id="ARBA00023012"/>
    </source>
</evidence>
<keyword evidence="7 14" id="KW-0812">Transmembrane</keyword>
<keyword evidence="9 16" id="KW-0418">Kinase</keyword>
<keyword evidence="17" id="KW-1185">Reference proteome</keyword>
<evidence type="ECO:0000256" key="5">
    <source>
        <dbReference type="ARBA" id="ARBA00022553"/>
    </source>
</evidence>
<dbReference type="InterPro" id="IPR050398">
    <property type="entry name" value="HssS/ArlS-like"/>
</dbReference>
<feature type="transmembrane region" description="Helical" evidence="14">
    <location>
        <begin position="211"/>
        <end position="235"/>
    </location>
</feature>
<dbReference type="Pfam" id="PF00512">
    <property type="entry name" value="HisKA"/>
    <property type="match status" value="1"/>
</dbReference>
<dbReference type="SUPFAM" id="SSF55874">
    <property type="entry name" value="ATPase domain of HSP90 chaperone/DNA topoisomerase II/histidine kinase"/>
    <property type="match status" value="1"/>
</dbReference>
<proteinExistence type="predicted"/>
<evidence type="ECO:0000259" key="15">
    <source>
        <dbReference type="PROSITE" id="PS50109"/>
    </source>
</evidence>
<sequence length="608" mass="70331">MTSNIKTLIKKWFNASNENTTLIEILIIFIIGIIVLPKFFQILLVDYDNYTNRHSFYRTAIFNEKTFKNEMLQNDVINFRENLLEFTDTFSKVLYCNTDEDAKIIQNSLETSFSGEIGVLLIDKANNRWFSNRNWFSEYPFNELPPKDTLIKLSKEDDVMVYSSNNLSHYSAPHDGYYNGAYTSPNAELEELYFIRGTKYSSIANLIRLRFYFSIPLLIIFILLVIKQFFCIKTFGIKEYIRNFNNLLIFRTIKSINIFFVNIKTVFTNLFFDTTLIGLLIFWVMYLPLSKIFNSNDYLFYSNGDLIVTFIILTFIIIIINICVRYLEGINNKKNLIKYLKKVRDGDMDIDINTKNFGTLSNLAIEINNLKVSHKKKVEEGIQNEKLKTELITNVSHDLKTPLTSIVNYVDILKDESLDKNEIRDYVTILDNKSTKLKKLVEDLFEMSKMSSGQITLSKSDVDIVELIHQNLGELSFLGEDKNLIFKVIGDKACHLNLDGAKISRVMDNLICNAIKYSLENSRIYLEVVENETECEIIVKNISKYDLDFNEDEILERFVRGDKSRNSSIEGSGLGLAISKTIVELHNGTLKVKCDGDLFKVIIKLPKS</sequence>
<evidence type="ECO:0000256" key="11">
    <source>
        <dbReference type="ARBA" id="ARBA00022989"/>
    </source>
</evidence>
<dbReference type="SMART" id="SM00388">
    <property type="entry name" value="HisKA"/>
    <property type="match status" value="1"/>
</dbReference>
<comment type="caution">
    <text evidence="16">The sequence shown here is derived from an EMBL/GenBank/DDBJ whole genome shotgun (WGS) entry which is preliminary data.</text>
</comment>
<dbReference type="EMBL" id="BAAACI010000001">
    <property type="protein sequence ID" value="GAA0766771.1"/>
    <property type="molecule type" value="Genomic_DNA"/>
</dbReference>
<organism evidence="16 17">
    <name type="scientific">Clostridium subterminale</name>
    <dbReference type="NCBI Taxonomy" id="1550"/>
    <lineage>
        <taxon>Bacteria</taxon>
        <taxon>Bacillati</taxon>
        <taxon>Bacillota</taxon>
        <taxon>Clostridia</taxon>
        <taxon>Eubacteriales</taxon>
        <taxon>Clostridiaceae</taxon>
        <taxon>Clostridium</taxon>
    </lineage>
</organism>
<keyword evidence="4" id="KW-1003">Cell membrane</keyword>
<dbReference type="Gene3D" id="3.30.565.10">
    <property type="entry name" value="Histidine kinase-like ATPase, C-terminal domain"/>
    <property type="match status" value="1"/>
</dbReference>
<dbReference type="CDD" id="cd00082">
    <property type="entry name" value="HisKA"/>
    <property type="match status" value="1"/>
</dbReference>
<dbReference type="InterPro" id="IPR036097">
    <property type="entry name" value="HisK_dim/P_sf"/>
</dbReference>
<keyword evidence="5" id="KW-0597">Phosphoprotein</keyword>
<dbReference type="Pfam" id="PF02518">
    <property type="entry name" value="HATPase_c"/>
    <property type="match status" value="1"/>
</dbReference>
<evidence type="ECO:0000256" key="3">
    <source>
        <dbReference type="ARBA" id="ARBA00012438"/>
    </source>
</evidence>
<keyword evidence="13 14" id="KW-0472">Membrane</keyword>
<dbReference type="SUPFAM" id="SSF47384">
    <property type="entry name" value="Homodimeric domain of signal transducing histidine kinase"/>
    <property type="match status" value="1"/>
</dbReference>
<evidence type="ECO:0000313" key="16">
    <source>
        <dbReference type="EMBL" id="GAA0766771.1"/>
    </source>
</evidence>
<dbReference type="InterPro" id="IPR036890">
    <property type="entry name" value="HATPase_C_sf"/>
</dbReference>
<comment type="catalytic activity">
    <reaction evidence="1">
        <text>ATP + protein L-histidine = ADP + protein N-phospho-L-histidine.</text>
        <dbReference type="EC" id="2.7.13.3"/>
    </reaction>
</comment>
<keyword evidence="12" id="KW-0902">Two-component regulatory system</keyword>
<evidence type="ECO:0000256" key="6">
    <source>
        <dbReference type="ARBA" id="ARBA00022679"/>
    </source>
</evidence>
<dbReference type="RefSeq" id="WP_343823307.1">
    <property type="nucleotide sequence ID" value="NZ_BAAACI010000001.1"/>
</dbReference>
<feature type="transmembrane region" description="Helical" evidence="14">
    <location>
        <begin position="21"/>
        <end position="40"/>
    </location>
</feature>
<keyword evidence="8" id="KW-0547">Nucleotide-binding</keyword>
<dbReference type="Proteomes" id="UP001501047">
    <property type="component" value="Unassembled WGS sequence"/>
</dbReference>
<dbReference type="PANTHER" id="PTHR45528:SF1">
    <property type="entry name" value="SENSOR HISTIDINE KINASE CPXA"/>
    <property type="match status" value="1"/>
</dbReference>
<dbReference type="GO" id="GO:0016301">
    <property type="term" value="F:kinase activity"/>
    <property type="evidence" value="ECO:0007669"/>
    <property type="project" value="UniProtKB-KW"/>
</dbReference>
<feature type="domain" description="Histidine kinase" evidence="15">
    <location>
        <begin position="394"/>
        <end position="608"/>
    </location>
</feature>
<feature type="transmembrane region" description="Helical" evidence="14">
    <location>
        <begin position="306"/>
        <end position="327"/>
    </location>
</feature>
<evidence type="ECO:0000256" key="9">
    <source>
        <dbReference type="ARBA" id="ARBA00022777"/>
    </source>
</evidence>
<dbReference type="InterPro" id="IPR005467">
    <property type="entry name" value="His_kinase_dom"/>
</dbReference>
<protein>
    <recommendedName>
        <fullName evidence="3">histidine kinase</fullName>
        <ecNumber evidence="3">2.7.13.3</ecNumber>
    </recommendedName>
</protein>
<evidence type="ECO:0000256" key="7">
    <source>
        <dbReference type="ARBA" id="ARBA00022692"/>
    </source>
</evidence>
<keyword evidence="6" id="KW-0808">Transferase</keyword>
<evidence type="ECO:0000256" key="1">
    <source>
        <dbReference type="ARBA" id="ARBA00000085"/>
    </source>
</evidence>